<dbReference type="Pfam" id="PF01272">
    <property type="entry name" value="GreA_GreB"/>
    <property type="match status" value="1"/>
</dbReference>
<dbReference type="AlphaFoldDB" id="A0A517MHI4"/>
<dbReference type="GO" id="GO:0016301">
    <property type="term" value="F:kinase activity"/>
    <property type="evidence" value="ECO:0007669"/>
    <property type="project" value="UniProtKB-KW"/>
</dbReference>
<evidence type="ECO:0000313" key="3">
    <source>
        <dbReference type="Proteomes" id="UP000320672"/>
    </source>
</evidence>
<dbReference type="GO" id="GO:0003677">
    <property type="term" value="F:DNA binding"/>
    <property type="evidence" value="ECO:0007669"/>
    <property type="project" value="InterPro"/>
</dbReference>
<dbReference type="InterPro" id="IPR036953">
    <property type="entry name" value="GreA/GreB_C_sf"/>
</dbReference>
<dbReference type="KEGG" id="rml:FF011L_31230"/>
<dbReference type="PANTHER" id="PTHR30437">
    <property type="entry name" value="TRANSCRIPTION ELONGATION FACTOR GREA"/>
    <property type="match status" value="1"/>
</dbReference>
<dbReference type="GO" id="GO:0032784">
    <property type="term" value="P:regulation of DNA-templated transcription elongation"/>
    <property type="evidence" value="ECO:0007669"/>
    <property type="project" value="InterPro"/>
</dbReference>
<reference evidence="2 3" key="1">
    <citation type="submission" date="2019-02" db="EMBL/GenBank/DDBJ databases">
        <title>Deep-cultivation of Planctomycetes and their phenomic and genomic characterization uncovers novel biology.</title>
        <authorList>
            <person name="Wiegand S."/>
            <person name="Jogler M."/>
            <person name="Boedeker C."/>
            <person name="Pinto D."/>
            <person name="Vollmers J."/>
            <person name="Rivas-Marin E."/>
            <person name="Kohn T."/>
            <person name="Peeters S.H."/>
            <person name="Heuer A."/>
            <person name="Rast P."/>
            <person name="Oberbeckmann S."/>
            <person name="Bunk B."/>
            <person name="Jeske O."/>
            <person name="Meyerdierks A."/>
            <person name="Storesund J.E."/>
            <person name="Kallscheuer N."/>
            <person name="Luecker S."/>
            <person name="Lage O.M."/>
            <person name="Pohl T."/>
            <person name="Merkel B.J."/>
            <person name="Hornburger P."/>
            <person name="Mueller R.-W."/>
            <person name="Bruemmer F."/>
            <person name="Labrenz M."/>
            <person name="Spormann A.M."/>
            <person name="Op den Camp H."/>
            <person name="Overmann J."/>
            <person name="Amann R."/>
            <person name="Jetten M.S.M."/>
            <person name="Mascher T."/>
            <person name="Medema M.H."/>
            <person name="Devos D.P."/>
            <person name="Kaster A.-K."/>
            <person name="Ovreas L."/>
            <person name="Rohde M."/>
            <person name="Galperin M.Y."/>
            <person name="Jogler C."/>
        </authorList>
    </citation>
    <scope>NUCLEOTIDE SEQUENCE [LARGE SCALE GENOMIC DNA]</scope>
    <source>
        <strain evidence="2 3">FF011L</strain>
    </source>
</reference>
<protein>
    <submittedName>
        <fullName evidence="2">Regulator of nucleoside diphosphate kinase</fullName>
    </submittedName>
</protein>
<dbReference type="GO" id="GO:0070063">
    <property type="term" value="F:RNA polymerase binding"/>
    <property type="evidence" value="ECO:0007669"/>
    <property type="project" value="InterPro"/>
</dbReference>
<dbReference type="OrthoDB" id="192847at2"/>
<dbReference type="GO" id="GO:0006354">
    <property type="term" value="P:DNA-templated transcription elongation"/>
    <property type="evidence" value="ECO:0007669"/>
    <property type="project" value="TreeGrafter"/>
</dbReference>
<organism evidence="2 3">
    <name type="scientific">Roseimaritima multifibrata</name>
    <dbReference type="NCBI Taxonomy" id="1930274"/>
    <lineage>
        <taxon>Bacteria</taxon>
        <taxon>Pseudomonadati</taxon>
        <taxon>Planctomycetota</taxon>
        <taxon>Planctomycetia</taxon>
        <taxon>Pirellulales</taxon>
        <taxon>Pirellulaceae</taxon>
        <taxon>Roseimaritima</taxon>
    </lineage>
</organism>
<keyword evidence="2" id="KW-0808">Transferase</keyword>
<dbReference type="PANTHER" id="PTHR30437:SF5">
    <property type="entry name" value="REGULATOR OF NUCLEOSIDE DIPHOSPHATE KINASE"/>
    <property type="match status" value="1"/>
</dbReference>
<dbReference type="Proteomes" id="UP000320672">
    <property type="component" value="Chromosome"/>
</dbReference>
<feature type="domain" description="Transcription elongation factor GreA/GreB C-terminal" evidence="1">
    <location>
        <begin position="54"/>
        <end position="128"/>
    </location>
</feature>
<evidence type="ECO:0000313" key="2">
    <source>
        <dbReference type="EMBL" id="QDS94344.1"/>
    </source>
</evidence>
<sequence>MSPQIITASQVDVTRLQHLLTTEFAASIGAARPHIQNLTLKLSSANVVEASAIPADIVTMNSTIKLCDLDNHEVDTYTLVYPEEACIAEGKLSILSPLGSILLGSRAGENVTCRVADRESRKRIENISFQPERAGAFHL</sequence>
<proteinExistence type="predicted"/>
<dbReference type="EMBL" id="CP036262">
    <property type="protein sequence ID" value="QDS94344.1"/>
    <property type="molecule type" value="Genomic_DNA"/>
</dbReference>
<keyword evidence="2" id="KW-0418">Kinase</keyword>
<dbReference type="InterPro" id="IPR023459">
    <property type="entry name" value="Tscrpt_elong_fac_GreA/B_fam"/>
</dbReference>
<dbReference type="Gene3D" id="3.10.50.30">
    <property type="entry name" value="Transcription elongation factor, GreA/GreB, C-terminal domain"/>
    <property type="match status" value="1"/>
</dbReference>
<evidence type="ECO:0000259" key="1">
    <source>
        <dbReference type="Pfam" id="PF01272"/>
    </source>
</evidence>
<keyword evidence="3" id="KW-1185">Reference proteome</keyword>
<dbReference type="InterPro" id="IPR001437">
    <property type="entry name" value="Tscrpt_elong_fac_GreA/B_C"/>
</dbReference>
<gene>
    <name evidence="2" type="primary">rnk</name>
    <name evidence="2" type="ORF">FF011L_31230</name>
</gene>
<accession>A0A517MHI4</accession>
<dbReference type="SUPFAM" id="SSF54534">
    <property type="entry name" value="FKBP-like"/>
    <property type="match status" value="1"/>
</dbReference>
<name>A0A517MHI4_9BACT</name>